<evidence type="ECO:0008006" key="6">
    <source>
        <dbReference type="Google" id="ProtNLM"/>
    </source>
</evidence>
<feature type="domain" description="Type IV secretion system coupling protein TraD DNA-binding" evidence="1">
    <location>
        <begin position="368"/>
        <end position="441"/>
    </location>
</feature>
<dbReference type="InterPro" id="IPR058441">
    <property type="entry name" value="DUF8128"/>
</dbReference>
<dbReference type="CDD" id="cd01127">
    <property type="entry name" value="TrwB_TraG_TraD_VirD4"/>
    <property type="match status" value="1"/>
</dbReference>
<dbReference type="Pfam" id="PF10412">
    <property type="entry name" value="TrwB_AAD_bind"/>
    <property type="match status" value="1"/>
</dbReference>
<protein>
    <recommendedName>
        <fullName evidence="6">Type IV secretion system coupling protein TraD DNA-binding domain-containing protein</fullName>
    </recommendedName>
</protein>
<dbReference type="PANTHER" id="PTHR30121:SF11">
    <property type="entry name" value="AAA+ ATPASE DOMAIN-CONTAINING PROTEIN"/>
    <property type="match status" value="1"/>
</dbReference>
<evidence type="ECO:0000259" key="1">
    <source>
        <dbReference type="Pfam" id="PF10412"/>
    </source>
</evidence>
<dbReference type="SUPFAM" id="SSF52540">
    <property type="entry name" value="P-loop containing nucleoside triphosphate hydrolases"/>
    <property type="match status" value="1"/>
</dbReference>
<sequence length="781" mass="87661">MNPALFFAGAFAVAVAAVFFARFENRKKMRKLLKLKLILVRFPRAAAENKKIEEEIGLSEQFLSGLAGIKEPVIFEVAVPYVGEEIHFYAATNDKYMAPLVRHIQSIWPDAQVEAAEDYNIFNYSGEVSAACVTQKNKFIFPVRTYREFGTDTFSPIIGGLSKINEIGEGGAIQYVIVPAAKKEKKRISSALKDGSIDFRAKGLNISVSDFKRAVTVGTAAKEKNGIDKERRIEERAVKAIESKISKPLFRVNIRIVASAPTREVADSIVSGVAVGFSQFGAQELNEFRVTPPRLAREFTHQFSFRAFSEKEVNILNAEELASVFHFPTPFTATPKIKEARNKEVAPPNLPKDGIKIGENRYRGTVRDVCISREDRRQHLYIVGQTGTGKSVFMNNVVKQDMEMGEGVCVIDPNGDLFEDIIARIPPGREKDAIIFDPADMQYPFGLNVLEYNPAFPEQKTFIINELLGIFDTLYDLKTTGGPMFEQYTRNALLLLMDNPQDGYTILEIPRVLSDSKFRSYLMSKCSNAITKDFWEKEAEKAGGEAALANLVPYITSKFNTFIANDYMRPIIAQSRSTLRFREIMDEGKILLVNLSKGRLGELSSALLGMLVIVKLTMAAFSRADIPLEKRKDFYLYVDEFQNFTTPSIQTILSESRKYRLCLTVAHQFIAQLPDKIRNAVFGNVGSMVAFRVGADDAEYLGKHFEPEFSKSDLMNVDNLNAHAKLLINGQTSRPFNISILLPGAGFARDTEKIRNISRNTFGVPRETAEREIYTRLKTAR</sequence>
<dbReference type="InterPro" id="IPR051162">
    <property type="entry name" value="T4SS_component"/>
</dbReference>
<dbReference type="AlphaFoldDB" id="A0A0G1R069"/>
<evidence type="ECO:0000259" key="3">
    <source>
        <dbReference type="Pfam" id="PF26449"/>
    </source>
</evidence>
<evidence type="ECO:0000313" key="5">
    <source>
        <dbReference type="Proteomes" id="UP000034727"/>
    </source>
</evidence>
<dbReference type="InterPro" id="IPR032689">
    <property type="entry name" value="TraG-D_C"/>
</dbReference>
<dbReference type="InterPro" id="IPR019476">
    <property type="entry name" value="T4SS_TraD_DNA-bd"/>
</dbReference>
<proteinExistence type="predicted"/>
<feature type="domain" description="TraD/TraG TraM recognition site" evidence="2">
    <location>
        <begin position="634"/>
        <end position="698"/>
    </location>
</feature>
<dbReference type="Pfam" id="PF12696">
    <property type="entry name" value="TraG-D_C"/>
    <property type="match status" value="1"/>
</dbReference>
<dbReference type="Pfam" id="PF26449">
    <property type="entry name" value="DUF8128"/>
    <property type="match status" value="1"/>
</dbReference>
<gene>
    <name evidence="4" type="ORF">UX22_C0029G0006</name>
</gene>
<dbReference type="InterPro" id="IPR027417">
    <property type="entry name" value="P-loop_NTPase"/>
</dbReference>
<dbReference type="PANTHER" id="PTHR30121">
    <property type="entry name" value="UNCHARACTERIZED PROTEIN YJGR-RELATED"/>
    <property type="match status" value="1"/>
</dbReference>
<feature type="domain" description="DUF8128" evidence="3">
    <location>
        <begin position="73"/>
        <end position="338"/>
    </location>
</feature>
<name>A0A0G1R069_9BACT</name>
<organism evidence="4 5">
    <name type="scientific">Candidatus Jorgensenbacteria bacterium GW2011_GWA2_45_9</name>
    <dbReference type="NCBI Taxonomy" id="1618663"/>
    <lineage>
        <taxon>Bacteria</taxon>
        <taxon>Candidatus Joergenseniibacteriota</taxon>
    </lineage>
</organism>
<dbReference type="Gene3D" id="3.40.50.300">
    <property type="entry name" value="P-loop containing nucleotide triphosphate hydrolases"/>
    <property type="match status" value="2"/>
</dbReference>
<dbReference type="EMBL" id="LCLJ01000029">
    <property type="protein sequence ID" value="KKU14300.1"/>
    <property type="molecule type" value="Genomic_DNA"/>
</dbReference>
<dbReference type="Proteomes" id="UP000034727">
    <property type="component" value="Unassembled WGS sequence"/>
</dbReference>
<comment type="caution">
    <text evidence="4">The sequence shown here is derived from an EMBL/GenBank/DDBJ whole genome shotgun (WGS) entry which is preliminary data.</text>
</comment>
<accession>A0A0G1R069</accession>
<evidence type="ECO:0000259" key="2">
    <source>
        <dbReference type="Pfam" id="PF12696"/>
    </source>
</evidence>
<reference evidence="4 5" key="1">
    <citation type="journal article" date="2015" name="Nature">
        <title>rRNA introns, odd ribosomes, and small enigmatic genomes across a large radiation of phyla.</title>
        <authorList>
            <person name="Brown C.T."/>
            <person name="Hug L.A."/>
            <person name="Thomas B.C."/>
            <person name="Sharon I."/>
            <person name="Castelle C.J."/>
            <person name="Singh A."/>
            <person name="Wilkins M.J."/>
            <person name="Williams K.H."/>
            <person name="Banfield J.F."/>
        </authorList>
    </citation>
    <scope>NUCLEOTIDE SEQUENCE [LARGE SCALE GENOMIC DNA]</scope>
</reference>
<dbReference type="PATRIC" id="fig|1618663.3.peg.597"/>
<evidence type="ECO:0000313" key="4">
    <source>
        <dbReference type="EMBL" id="KKU14300.1"/>
    </source>
</evidence>